<feature type="transmembrane region" description="Helical" evidence="7">
    <location>
        <begin position="393"/>
        <end position="412"/>
    </location>
</feature>
<dbReference type="GO" id="GO:0016020">
    <property type="term" value="C:membrane"/>
    <property type="evidence" value="ECO:0007669"/>
    <property type="project" value="UniProtKB-SubCell"/>
</dbReference>
<dbReference type="KEGG" id="cpat:CLPA_c04420"/>
<dbReference type="AlphaFoldDB" id="A0A0H3J1E0"/>
<evidence type="ECO:0000256" key="2">
    <source>
        <dbReference type="ARBA" id="ARBA00022448"/>
    </source>
</evidence>
<evidence type="ECO:0000313" key="12">
    <source>
        <dbReference type="Proteomes" id="UP000030905"/>
    </source>
</evidence>
<evidence type="ECO:0000256" key="6">
    <source>
        <dbReference type="ARBA" id="ARBA00023136"/>
    </source>
</evidence>
<feature type="transmembrane region" description="Helical" evidence="7">
    <location>
        <begin position="40"/>
        <end position="59"/>
    </location>
</feature>
<evidence type="ECO:0000256" key="4">
    <source>
        <dbReference type="ARBA" id="ARBA00022970"/>
    </source>
</evidence>
<dbReference type="Proteomes" id="UP000030905">
    <property type="component" value="Chromosome"/>
</dbReference>
<reference evidence="10" key="2">
    <citation type="submission" date="2015-10" db="EMBL/GenBank/DDBJ databases">
        <title>Improved Draft Genome Sequence of Clostridium pasteurianum Strain ATCC 6013 (DSM 525) Using a Hybrid Next-Generation Sequencing Approach.</title>
        <authorList>
            <person name="Pyne M.E."/>
            <person name="Utturkar S.M."/>
            <person name="Brown S.D."/>
            <person name="Moo-Young M."/>
            <person name="Chung D.A."/>
            <person name="Chou P.C."/>
        </authorList>
    </citation>
    <scope>NUCLEOTIDE SEQUENCE</scope>
    <source>
        <strain evidence="10">ATCC 6013</strain>
    </source>
</reference>
<feature type="transmembrane region" description="Helical" evidence="7">
    <location>
        <begin position="418"/>
        <end position="436"/>
    </location>
</feature>
<dbReference type="eggNOG" id="COG1113">
    <property type="taxonomic scope" value="Bacteria"/>
</dbReference>
<feature type="transmembrane region" description="Helical" evidence="7">
    <location>
        <begin position="327"/>
        <end position="345"/>
    </location>
</feature>
<dbReference type="GO" id="GO:0006865">
    <property type="term" value="P:amino acid transport"/>
    <property type="evidence" value="ECO:0007669"/>
    <property type="project" value="UniProtKB-KW"/>
</dbReference>
<dbReference type="EMBL" id="JPGY02000001">
    <property type="protein sequence ID" value="KRU13458.1"/>
    <property type="molecule type" value="Genomic_DNA"/>
</dbReference>
<protein>
    <submittedName>
        <fullName evidence="10">Amino acid permease-associated region</fullName>
    </submittedName>
    <submittedName>
        <fullName evidence="9">GABA permease</fullName>
    </submittedName>
</protein>
<dbReference type="GO" id="GO:0055085">
    <property type="term" value="P:transmembrane transport"/>
    <property type="evidence" value="ECO:0007669"/>
    <property type="project" value="InterPro"/>
</dbReference>
<dbReference type="InterPro" id="IPR004841">
    <property type="entry name" value="AA-permease/SLC12A_dom"/>
</dbReference>
<keyword evidence="5 7" id="KW-1133">Transmembrane helix</keyword>
<evidence type="ECO:0000256" key="5">
    <source>
        <dbReference type="ARBA" id="ARBA00022989"/>
    </source>
</evidence>
<feature type="transmembrane region" description="Helical" evidence="7">
    <location>
        <begin position="276"/>
        <end position="298"/>
    </location>
</feature>
<reference evidence="10 11" key="3">
    <citation type="journal article" name="Genome Announc.">
        <title>Improved Draft Genome Sequence of Clostridium pasteurianum Strain ATCC 6013 (DSM 525) Using a Hybrid Next-Generation Sequencing Approach.</title>
        <authorList>
            <person name="Pyne M.E."/>
            <person name="Utturkar S."/>
            <person name="Brown S.D."/>
            <person name="Moo-Young M."/>
            <person name="Chung D.A."/>
            <person name="Chou C.P."/>
        </authorList>
    </citation>
    <scope>NUCLEOTIDE SEQUENCE [LARGE SCALE GENOMIC DNA]</scope>
    <source>
        <strain evidence="10 11">ATCC 6013</strain>
    </source>
</reference>
<feature type="transmembrane region" description="Helical" evidence="7">
    <location>
        <begin position="12"/>
        <end position="34"/>
    </location>
</feature>
<dbReference type="PANTHER" id="PTHR43495:SF5">
    <property type="entry name" value="GAMMA-AMINOBUTYRIC ACID PERMEASE"/>
    <property type="match status" value="1"/>
</dbReference>
<accession>A0A0H3J1E0</accession>
<dbReference type="Proteomes" id="UP000028042">
    <property type="component" value="Unassembled WGS sequence"/>
</dbReference>
<dbReference type="GeneID" id="93072682"/>
<keyword evidence="3 7" id="KW-0812">Transmembrane</keyword>
<evidence type="ECO:0000313" key="9">
    <source>
        <dbReference type="EMBL" id="AJA50530.1"/>
    </source>
</evidence>
<dbReference type="Pfam" id="PF00324">
    <property type="entry name" value="AA_permease"/>
    <property type="match status" value="1"/>
</dbReference>
<evidence type="ECO:0000256" key="3">
    <source>
        <dbReference type="ARBA" id="ARBA00022692"/>
    </source>
</evidence>
<feature type="transmembrane region" description="Helical" evidence="7">
    <location>
        <begin position="114"/>
        <end position="137"/>
    </location>
</feature>
<evidence type="ECO:0000313" key="11">
    <source>
        <dbReference type="Proteomes" id="UP000028042"/>
    </source>
</evidence>
<comment type="subcellular location">
    <subcellularLocation>
        <location evidence="1">Membrane</location>
        <topology evidence="1">Multi-pass membrane protein</topology>
    </subcellularLocation>
</comment>
<dbReference type="EMBL" id="CP009268">
    <property type="protein sequence ID" value="AJA50530.1"/>
    <property type="molecule type" value="Genomic_DNA"/>
</dbReference>
<keyword evidence="12" id="KW-1185">Reference proteome</keyword>
<keyword evidence="2" id="KW-0813">Transport</keyword>
<feature type="transmembrane region" description="Helical" evidence="7">
    <location>
        <begin position="149"/>
        <end position="172"/>
    </location>
</feature>
<evidence type="ECO:0000259" key="8">
    <source>
        <dbReference type="Pfam" id="PF00324"/>
    </source>
</evidence>
<keyword evidence="4" id="KW-0029">Amino-acid transport</keyword>
<keyword evidence="6 7" id="KW-0472">Membrane</keyword>
<feature type="transmembrane region" description="Helical" evidence="7">
    <location>
        <begin position="230"/>
        <end position="256"/>
    </location>
</feature>
<dbReference type="RefSeq" id="WP_004455116.1">
    <property type="nucleotide sequence ID" value="NZ_ANZB01000001.1"/>
</dbReference>
<gene>
    <name evidence="9" type="primary">gabP</name>
    <name evidence="9" type="ORF">CLPA_c04420</name>
    <name evidence="10" type="ORF">CP6013_02706</name>
</gene>
<feature type="transmembrane region" description="Helical" evidence="7">
    <location>
        <begin position="192"/>
        <end position="218"/>
    </location>
</feature>
<evidence type="ECO:0000313" key="10">
    <source>
        <dbReference type="EMBL" id="KRU13458.1"/>
    </source>
</evidence>
<evidence type="ECO:0000256" key="1">
    <source>
        <dbReference type="ARBA" id="ARBA00004141"/>
    </source>
</evidence>
<proteinExistence type="predicted"/>
<dbReference type="PIRSF" id="PIRSF006060">
    <property type="entry name" value="AA_transporter"/>
    <property type="match status" value="1"/>
</dbReference>
<feature type="transmembrane region" description="Helical" evidence="7">
    <location>
        <begin position="351"/>
        <end position="372"/>
    </location>
</feature>
<organism evidence="9 12">
    <name type="scientific">Clostridium pasteurianum DSM 525 = ATCC 6013</name>
    <dbReference type="NCBI Taxonomy" id="1262449"/>
    <lineage>
        <taxon>Bacteria</taxon>
        <taxon>Bacillati</taxon>
        <taxon>Bacillota</taxon>
        <taxon>Clostridia</taxon>
        <taxon>Eubacteriales</taxon>
        <taxon>Clostridiaceae</taxon>
        <taxon>Clostridium</taxon>
    </lineage>
</organism>
<name>A0A0H3J1E0_CLOPA</name>
<dbReference type="KEGG" id="cpae:CPAST_c04420"/>
<feature type="transmembrane region" description="Helical" evidence="7">
    <location>
        <begin position="80"/>
        <end position="102"/>
    </location>
</feature>
<reference evidence="9 12" key="1">
    <citation type="journal article" date="2015" name="Genome Announc.">
        <title>Complete Genome Sequence of the Nitrogen-Fixing and Solvent-Producing Clostridium pasteurianum DSM 525.</title>
        <authorList>
            <person name="Poehlein A."/>
            <person name="Grosse-Honebrink A."/>
            <person name="Zhang Y."/>
            <person name="Minton N.P."/>
            <person name="Daniel R."/>
        </authorList>
    </citation>
    <scope>NUCLEOTIDE SEQUENCE [LARGE SCALE GENOMIC DNA]</scope>
    <source>
        <strain evidence="9">DSM 525</strain>
        <strain evidence="12">DSM 525 / ATCC 6013</strain>
    </source>
</reference>
<dbReference type="PATRIC" id="fig|1262449.3.peg.334"/>
<dbReference type="PANTHER" id="PTHR43495">
    <property type="entry name" value="GABA PERMEASE"/>
    <property type="match status" value="1"/>
</dbReference>
<dbReference type="Gene3D" id="1.20.1740.10">
    <property type="entry name" value="Amino acid/polyamine transporter I"/>
    <property type="match status" value="1"/>
</dbReference>
<evidence type="ECO:0000256" key="7">
    <source>
        <dbReference type="SAM" id="Phobius"/>
    </source>
</evidence>
<sequence>MEKKHKGLSAGQLTMMALGTIIGGSFFLGSSVSIHAAGPAVLISYVLGGVLVYFILSALSEMTVADPSPGSFRAFASKAFGSGAAFVVGWVYWTGMILAMSSEAAAVSILFRRWFPSLSVFLLGSIVITVVTVLNFLGADRLSKLESSLAAVKLLAILSFIIIGISLVMGFIKGAPTIGTNVIRKESFIPGGIKSITGSMLVVIFAYAGFEIIGLAASETDNPEKTIPKAIFYTILALAGLYIVSIIVLLILIPTADLNEEISPMVAALNRWGMGWAGNAINIVMITAILSTMLAAMFGMGRMLRSLVDEGHAPKWLKDKSKVPHRGIVFSGFAMFLALIMGIIIPKIYMFLISSGGFALLFTYAVIVATQIRLRQRYGSPKKGQYHIIGYPYSSWITLISLIIIIISMPFISGQTSGLVSGLIIIAFYTFAYMLMKVYKKSEKLKTNSAIRAKANKLRLSTEFSEELTKEHKRINKDVKKR</sequence>
<feature type="domain" description="Amino acid permease/ SLC12A" evidence="8">
    <location>
        <begin position="13"/>
        <end position="442"/>
    </location>
</feature>